<comment type="subcellular location">
    <subcellularLocation>
        <location evidence="4">Endoplasmic reticulum membrane</location>
        <topology evidence="4">Peripheral membrane protein</topology>
    </subcellularLocation>
    <subcellularLocation>
        <location evidence="3">Microsome membrane</location>
        <topology evidence="3">Peripheral membrane protein</topology>
    </subcellularLocation>
</comment>
<keyword evidence="18" id="KW-1185">Reference proteome</keyword>
<dbReference type="Proteomes" id="UP000054359">
    <property type="component" value="Unassembled WGS sequence"/>
</dbReference>
<dbReference type="GO" id="GO:0008395">
    <property type="term" value="F:steroid hydroxylase activity"/>
    <property type="evidence" value="ECO:0007669"/>
    <property type="project" value="TreeGrafter"/>
</dbReference>
<dbReference type="GO" id="GO:0020037">
    <property type="term" value="F:heme binding"/>
    <property type="evidence" value="ECO:0007669"/>
    <property type="project" value="InterPro"/>
</dbReference>
<evidence type="ECO:0000313" key="17">
    <source>
        <dbReference type="EMBL" id="KFM69289.1"/>
    </source>
</evidence>
<dbReference type="OMA" id="YFAGIMT"/>
<keyword evidence="8" id="KW-0256">Endoplasmic reticulum</keyword>
<comment type="function">
    <text evidence="2">May be involved in the metabolism of insect hormones and in the breakdown of synthetic insecticides.</text>
</comment>
<evidence type="ECO:0000256" key="1">
    <source>
        <dbReference type="ARBA" id="ARBA00001971"/>
    </source>
</evidence>
<dbReference type="PROSITE" id="PS00086">
    <property type="entry name" value="CYTOCHROME_P450"/>
    <property type="match status" value="1"/>
</dbReference>
<protein>
    <submittedName>
        <fullName evidence="17">Cytochrome P450 2B11</fullName>
    </submittedName>
</protein>
<evidence type="ECO:0000256" key="13">
    <source>
        <dbReference type="ARBA" id="ARBA00023136"/>
    </source>
</evidence>
<dbReference type="EMBL" id="KK117008">
    <property type="protein sequence ID" value="KFM69289.1"/>
    <property type="molecule type" value="Genomic_DNA"/>
</dbReference>
<evidence type="ECO:0000256" key="8">
    <source>
        <dbReference type="ARBA" id="ARBA00022824"/>
    </source>
</evidence>
<dbReference type="GO" id="GO:0005506">
    <property type="term" value="F:iron ion binding"/>
    <property type="evidence" value="ECO:0007669"/>
    <property type="project" value="InterPro"/>
</dbReference>
<dbReference type="GO" id="GO:0006082">
    <property type="term" value="P:organic acid metabolic process"/>
    <property type="evidence" value="ECO:0007669"/>
    <property type="project" value="TreeGrafter"/>
</dbReference>
<evidence type="ECO:0000256" key="12">
    <source>
        <dbReference type="ARBA" id="ARBA00023033"/>
    </source>
</evidence>
<dbReference type="Pfam" id="PF00067">
    <property type="entry name" value="p450"/>
    <property type="match status" value="1"/>
</dbReference>
<sequence length="478" mass="55034">MLWDYMQNLLNTSPYSVLITGIVILLTFIYYITRDRVLPPGPTGVPLLGVYPFLKDKNLHLQLDEYKKKYGNLFCFRVCRQLFINLGSIKLLREAHVSKSEYFNSRFTDFGLMSTIFEGGLVFMNGEPWKVLRKFFINVFKDIGLTSMKGNMTGPIYDNINSFVDELRSRNGEPFDVMDLLNDKCMSTVRMTFLGEDGITDDELRNFIEAYASSLGAVEGTGMFLYGKIPKYLILPFKPDARKSISYQKRMEDILSKVIDRHEKTLDENHPRNIIDEYLKERNERKRKGDPTAEYFSKKALNGSLAQFIGDGHLAVFGFIGTFFLHLVTHPEEQEKVYKEILEVIGPDRQPSTEDKSNLPYTNAFIYEVLRLSEFFPFFPSLLCTKEANLRGYRIPKGSITVVNFWSAYHDPEIYEDPYKFDPSRYLSSAGKTRAELPVSFGMGKRSCLGEAYTMTQVFLFLTTVVQNFRVTLAEGEE</sequence>
<dbReference type="PANTHER" id="PTHR24300:SF403">
    <property type="entry name" value="CYTOCHROME P450 306A1"/>
    <property type="match status" value="1"/>
</dbReference>
<dbReference type="InterPro" id="IPR017972">
    <property type="entry name" value="Cyt_P450_CS"/>
</dbReference>
<dbReference type="Gene3D" id="1.10.630.10">
    <property type="entry name" value="Cytochrome P450"/>
    <property type="match status" value="1"/>
</dbReference>
<keyword evidence="13 16" id="KW-0472">Membrane</keyword>
<evidence type="ECO:0000256" key="6">
    <source>
        <dbReference type="ARBA" id="ARBA00022617"/>
    </source>
</evidence>
<accession>A0A087TW00</accession>
<keyword evidence="16" id="KW-0812">Transmembrane</keyword>
<keyword evidence="16" id="KW-1133">Transmembrane helix</keyword>
<name>A0A087TW00_STEMI</name>
<comment type="cofactor">
    <cofactor evidence="1 14">
        <name>heme</name>
        <dbReference type="ChEBI" id="CHEBI:30413"/>
    </cofactor>
</comment>
<keyword evidence="9" id="KW-0492">Microsome</keyword>
<dbReference type="InterPro" id="IPR050182">
    <property type="entry name" value="Cytochrome_P450_fam2"/>
</dbReference>
<proteinExistence type="inferred from homology"/>
<evidence type="ECO:0000256" key="14">
    <source>
        <dbReference type="PIRSR" id="PIRSR602401-1"/>
    </source>
</evidence>
<evidence type="ECO:0000256" key="4">
    <source>
        <dbReference type="ARBA" id="ARBA00004406"/>
    </source>
</evidence>
<dbReference type="SUPFAM" id="SSF48264">
    <property type="entry name" value="Cytochrome P450"/>
    <property type="match status" value="1"/>
</dbReference>
<dbReference type="OrthoDB" id="6419827at2759"/>
<keyword evidence="11 14" id="KW-0408">Iron</keyword>
<gene>
    <name evidence="17" type="ORF">X975_02110</name>
</gene>
<dbReference type="GO" id="GO:0006805">
    <property type="term" value="P:xenobiotic metabolic process"/>
    <property type="evidence" value="ECO:0007669"/>
    <property type="project" value="TreeGrafter"/>
</dbReference>
<dbReference type="InterPro" id="IPR036396">
    <property type="entry name" value="Cyt_P450_sf"/>
</dbReference>
<dbReference type="AlphaFoldDB" id="A0A087TW00"/>
<dbReference type="InterPro" id="IPR001128">
    <property type="entry name" value="Cyt_P450"/>
</dbReference>
<dbReference type="GO" id="GO:0016712">
    <property type="term" value="F:oxidoreductase activity, acting on paired donors, with incorporation or reduction of molecular oxygen, reduced flavin or flavoprotein as one donor, and incorporation of one atom of oxygen"/>
    <property type="evidence" value="ECO:0007669"/>
    <property type="project" value="TreeGrafter"/>
</dbReference>
<keyword evidence="6 14" id="KW-0349">Heme</keyword>
<dbReference type="InterPro" id="IPR002401">
    <property type="entry name" value="Cyt_P450_E_grp-I"/>
</dbReference>
<feature type="non-terminal residue" evidence="17">
    <location>
        <position position="478"/>
    </location>
</feature>
<evidence type="ECO:0000256" key="2">
    <source>
        <dbReference type="ARBA" id="ARBA00003690"/>
    </source>
</evidence>
<evidence type="ECO:0000256" key="7">
    <source>
        <dbReference type="ARBA" id="ARBA00022723"/>
    </source>
</evidence>
<evidence type="ECO:0000313" key="18">
    <source>
        <dbReference type="Proteomes" id="UP000054359"/>
    </source>
</evidence>
<keyword evidence="7 14" id="KW-0479">Metal-binding</keyword>
<evidence type="ECO:0000256" key="10">
    <source>
        <dbReference type="ARBA" id="ARBA00023002"/>
    </source>
</evidence>
<evidence type="ECO:0000256" key="15">
    <source>
        <dbReference type="RuleBase" id="RU000461"/>
    </source>
</evidence>
<evidence type="ECO:0000256" key="3">
    <source>
        <dbReference type="ARBA" id="ARBA00004174"/>
    </source>
</evidence>
<dbReference type="PRINTS" id="PR00463">
    <property type="entry name" value="EP450I"/>
</dbReference>
<feature type="transmembrane region" description="Helical" evidence="16">
    <location>
        <begin position="12"/>
        <end position="32"/>
    </location>
</feature>
<evidence type="ECO:0000256" key="9">
    <source>
        <dbReference type="ARBA" id="ARBA00022848"/>
    </source>
</evidence>
<dbReference type="FunFam" id="1.10.630.10:FF:000238">
    <property type="entry name" value="Cytochrome P450 2A6"/>
    <property type="match status" value="1"/>
</dbReference>
<evidence type="ECO:0000256" key="5">
    <source>
        <dbReference type="ARBA" id="ARBA00010617"/>
    </source>
</evidence>
<evidence type="ECO:0000256" key="16">
    <source>
        <dbReference type="SAM" id="Phobius"/>
    </source>
</evidence>
<dbReference type="PANTHER" id="PTHR24300">
    <property type="entry name" value="CYTOCHROME P450 508A4-RELATED"/>
    <property type="match status" value="1"/>
</dbReference>
<dbReference type="STRING" id="407821.A0A087TW00"/>
<comment type="similarity">
    <text evidence="5 15">Belongs to the cytochrome P450 family.</text>
</comment>
<reference evidence="17 18" key="1">
    <citation type="submission" date="2013-11" db="EMBL/GenBank/DDBJ databases">
        <title>Genome sequencing of Stegodyphus mimosarum.</title>
        <authorList>
            <person name="Bechsgaard J."/>
        </authorList>
    </citation>
    <scope>NUCLEOTIDE SEQUENCE [LARGE SCALE GENOMIC DNA]</scope>
</reference>
<feature type="binding site" description="axial binding residue" evidence="14">
    <location>
        <position position="448"/>
    </location>
    <ligand>
        <name>heme</name>
        <dbReference type="ChEBI" id="CHEBI:30413"/>
    </ligand>
    <ligandPart>
        <name>Fe</name>
        <dbReference type="ChEBI" id="CHEBI:18248"/>
    </ligandPart>
</feature>
<keyword evidence="12 15" id="KW-0503">Monooxygenase</keyword>
<evidence type="ECO:0000256" key="11">
    <source>
        <dbReference type="ARBA" id="ARBA00023004"/>
    </source>
</evidence>
<dbReference type="GO" id="GO:0005789">
    <property type="term" value="C:endoplasmic reticulum membrane"/>
    <property type="evidence" value="ECO:0007669"/>
    <property type="project" value="UniProtKB-SubCell"/>
</dbReference>
<keyword evidence="10 15" id="KW-0560">Oxidoreductase</keyword>
<organism evidence="17 18">
    <name type="scientific">Stegodyphus mimosarum</name>
    <name type="common">African social velvet spider</name>
    <dbReference type="NCBI Taxonomy" id="407821"/>
    <lineage>
        <taxon>Eukaryota</taxon>
        <taxon>Metazoa</taxon>
        <taxon>Ecdysozoa</taxon>
        <taxon>Arthropoda</taxon>
        <taxon>Chelicerata</taxon>
        <taxon>Arachnida</taxon>
        <taxon>Araneae</taxon>
        <taxon>Araneomorphae</taxon>
        <taxon>Entelegynae</taxon>
        <taxon>Eresoidea</taxon>
        <taxon>Eresidae</taxon>
        <taxon>Stegodyphus</taxon>
    </lineage>
</organism>
<dbReference type="PRINTS" id="PR00385">
    <property type="entry name" value="P450"/>
</dbReference>